<sequence length="394" mass="42693">MPSSSSARPTRLLVAACLIATVLLVSMQHGYSFPRGTFKEKLPNSIANATLGFQSLLILSLPTRPDRLSSLTLAASTSNLHTTLIAGINGSSIHESAFPPGNHRALPVGNRGSWRAHLDAVRRVVERNLTTALILEDDADWDVRVRSQLEGFSGAARMLRGLVREEGRHRDDDASSSSSADSARLQQATLPLPPHISSNIPSHAPYGLDWDILWLGHCGAGIPVNSPVLAQTPDPTVPSPQHLRASPNAPLSPLSTLYPPQTRLYHRTSHPTLCTLAYAVTQRGARKLLYEFGVREFSKGYDFAVGEWCDGVGKKRGSEGKDGDEEDSTQPVCLTVNPPIFSHFFAEKGGSDITGVGAGGREIGTRYVRASVRENLERLVRGEAAVERWGDEED</sequence>
<feature type="region of interest" description="Disordered" evidence="1">
    <location>
        <begin position="166"/>
        <end position="185"/>
    </location>
</feature>
<dbReference type="InterPro" id="IPR002654">
    <property type="entry name" value="Glyco_trans_25"/>
</dbReference>
<feature type="region of interest" description="Disordered" evidence="1">
    <location>
        <begin position="229"/>
        <end position="253"/>
    </location>
</feature>
<comment type="caution">
    <text evidence="2">The sequence shown here is derived from an EMBL/GenBank/DDBJ whole genome shotgun (WGS) entry which is preliminary data.</text>
</comment>
<keyword evidence="3" id="KW-1185">Reference proteome</keyword>
<dbReference type="Proteomes" id="UP000481861">
    <property type="component" value="Unassembled WGS sequence"/>
</dbReference>
<dbReference type="AlphaFoldDB" id="A0A7C8MDT1"/>
<dbReference type="EMBL" id="JAADJZ010000025">
    <property type="protein sequence ID" value="KAF2866924.1"/>
    <property type="molecule type" value="Genomic_DNA"/>
</dbReference>
<evidence type="ECO:0000256" key="1">
    <source>
        <dbReference type="SAM" id="MobiDB-lite"/>
    </source>
</evidence>
<evidence type="ECO:0008006" key="4">
    <source>
        <dbReference type="Google" id="ProtNLM"/>
    </source>
</evidence>
<protein>
    <recommendedName>
        <fullName evidence="4">Glycosyltransferase family 25 protein</fullName>
    </recommendedName>
</protein>
<organism evidence="2 3">
    <name type="scientific">Massariosphaeria phaeospora</name>
    <dbReference type="NCBI Taxonomy" id="100035"/>
    <lineage>
        <taxon>Eukaryota</taxon>
        <taxon>Fungi</taxon>
        <taxon>Dikarya</taxon>
        <taxon>Ascomycota</taxon>
        <taxon>Pezizomycotina</taxon>
        <taxon>Dothideomycetes</taxon>
        <taxon>Pleosporomycetidae</taxon>
        <taxon>Pleosporales</taxon>
        <taxon>Pleosporales incertae sedis</taxon>
        <taxon>Massariosphaeria</taxon>
    </lineage>
</organism>
<reference evidence="2 3" key="1">
    <citation type="submission" date="2020-01" db="EMBL/GenBank/DDBJ databases">
        <authorList>
            <consortium name="DOE Joint Genome Institute"/>
            <person name="Haridas S."/>
            <person name="Albert R."/>
            <person name="Binder M."/>
            <person name="Bloem J."/>
            <person name="Labutti K."/>
            <person name="Salamov A."/>
            <person name="Andreopoulos B."/>
            <person name="Baker S.E."/>
            <person name="Barry K."/>
            <person name="Bills G."/>
            <person name="Bluhm B.H."/>
            <person name="Cannon C."/>
            <person name="Castanera R."/>
            <person name="Culley D.E."/>
            <person name="Daum C."/>
            <person name="Ezra D."/>
            <person name="Gonzalez J.B."/>
            <person name="Henrissat B."/>
            <person name="Kuo A."/>
            <person name="Liang C."/>
            <person name="Lipzen A."/>
            <person name="Lutzoni F."/>
            <person name="Magnuson J."/>
            <person name="Mondo S."/>
            <person name="Nolan M."/>
            <person name="Ohm R."/>
            <person name="Pangilinan J."/>
            <person name="Park H.-J.H."/>
            <person name="Ramirez L."/>
            <person name="Alfaro M."/>
            <person name="Sun H."/>
            <person name="Tritt A."/>
            <person name="Yoshinaga Y."/>
            <person name="Zwiers L.-H.L."/>
            <person name="Turgeon B.G."/>
            <person name="Goodwin S.B."/>
            <person name="Spatafora J.W."/>
            <person name="Crous P.W."/>
            <person name="Grigoriev I.V."/>
        </authorList>
    </citation>
    <scope>NUCLEOTIDE SEQUENCE [LARGE SCALE GENOMIC DNA]</scope>
    <source>
        <strain evidence="2 3">CBS 611.86</strain>
    </source>
</reference>
<accession>A0A7C8MDT1</accession>
<dbReference type="OrthoDB" id="47375at2759"/>
<proteinExistence type="predicted"/>
<gene>
    <name evidence="2" type="ORF">BDV95DRAFT_611216</name>
</gene>
<evidence type="ECO:0000313" key="3">
    <source>
        <dbReference type="Proteomes" id="UP000481861"/>
    </source>
</evidence>
<dbReference type="CDD" id="cd06532">
    <property type="entry name" value="Glyco_transf_25"/>
    <property type="match status" value="1"/>
</dbReference>
<evidence type="ECO:0000313" key="2">
    <source>
        <dbReference type="EMBL" id="KAF2866924.1"/>
    </source>
</evidence>
<name>A0A7C8MDT1_9PLEO</name>